<dbReference type="FunFam" id="3.40.50.300:FF:000106">
    <property type="entry name" value="Adenylate kinase mitochondrial"/>
    <property type="match status" value="1"/>
</dbReference>
<keyword evidence="5" id="KW-0963">Cytoplasm</keyword>
<dbReference type="NCBIfam" id="NF001381">
    <property type="entry name" value="PRK00279.1-3"/>
    <property type="match status" value="1"/>
</dbReference>
<feature type="binding site" evidence="5">
    <location>
        <position position="149"/>
    </location>
    <ligand>
        <name>Zn(2+)</name>
        <dbReference type="ChEBI" id="CHEBI:29105"/>
        <note>structural</note>
    </ligand>
</feature>
<comment type="domain">
    <text evidence="5">Consists of three domains, a large central CORE domain and two small peripheral domains, NMPbind and LID, which undergo movements during catalysis. The LID domain closes over the site of phosphoryl transfer upon ATP binding. Assembling and dissambling the active center during each catalytic cycle provides an effective means to prevent ATP hydrolysis. Some bacteria have evolved a zinc-coordinating structure that stabilizes the LID domain.</text>
</comment>
<dbReference type="GO" id="GO:0005737">
    <property type="term" value="C:cytoplasm"/>
    <property type="evidence" value="ECO:0007669"/>
    <property type="project" value="UniProtKB-SubCell"/>
</dbReference>
<protein>
    <recommendedName>
        <fullName evidence="5 7">Adenylate kinase</fullName>
        <shortName evidence="5">AK</shortName>
        <ecNumber evidence="5 7">2.7.4.3</ecNumber>
    </recommendedName>
    <alternativeName>
        <fullName evidence="5">ATP-AMP transphosphorylase</fullName>
    </alternativeName>
    <alternativeName>
        <fullName evidence="5">ATP:AMP phosphotransferase</fullName>
    </alternativeName>
    <alternativeName>
        <fullName evidence="5">Adenylate monophosphate kinase</fullName>
    </alternativeName>
</protein>
<dbReference type="CDD" id="cd01428">
    <property type="entry name" value="ADK"/>
    <property type="match status" value="1"/>
</dbReference>
<comment type="pathway">
    <text evidence="5">Purine metabolism; AMP biosynthesis via salvage pathway; AMP from ADP: step 1/1.</text>
</comment>
<dbReference type="GO" id="GO:0004017">
    <property type="term" value="F:AMP kinase activity"/>
    <property type="evidence" value="ECO:0007669"/>
    <property type="project" value="UniProtKB-UniRule"/>
</dbReference>
<comment type="similarity">
    <text evidence="5 6">Belongs to the adenylate kinase family.</text>
</comment>
<dbReference type="GO" id="GO:0008270">
    <property type="term" value="F:zinc ion binding"/>
    <property type="evidence" value="ECO:0007669"/>
    <property type="project" value="UniProtKB-UniRule"/>
</dbReference>
<dbReference type="OrthoDB" id="9805030at2"/>
<dbReference type="InterPro" id="IPR027417">
    <property type="entry name" value="P-loop_NTPase"/>
</dbReference>
<feature type="binding site" evidence="5">
    <location>
        <position position="176"/>
    </location>
    <ligand>
        <name>AMP</name>
        <dbReference type="ChEBI" id="CHEBI:456215"/>
    </ligand>
</feature>
<evidence type="ECO:0000256" key="7">
    <source>
        <dbReference type="RuleBase" id="RU003331"/>
    </source>
</evidence>
<gene>
    <name evidence="5 10" type="primary">adk</name>
    <name evidence="10" type="ORF">SBA1_100011</name>
</gene>
<keyword evidence="5" id="KW-0479">Metal-binding</keyword>
<evidence type="ECO:0000256" key="4">
    <source>
        <dbReference type="ARBA" id="ARBA00022777"/>
    </source>
</evidence>
<keyword evidence="5" id="KW-0862">Zinc</keyword>
<feature type="binding site" evidence="5">
    <location>
        <position position="187"/>
    </location>
    <ligand>
        <name>AMP</name>
        <dbReference type="ChEBI" id="CHEBI:456215"/>
    </ligand>
</feature>
<keyword evidence="5 7" id="KW-0067">ATP-binding</keyword>
<evidence type="ECO:0000256" key="2">
    <source>
        <dbReference type="ARBA" id="ARBA00022727"/>
    </source>
</evidence>
<organism evidence="10 11">
    <name type="scientific">Candidatus Sulfotelmatobacter kueseliae</name>
    <dbReference type="NCBI Taxonomy" id="2042962"/>
    <lineage>
        <taxon>Bacteria</taxon>
        <taxon>Pseudomonadati</taxon>
        <taxon>Acidobacteriota</taxon>
        <taxon>Terriglobia</taxon>
        <taxon>Terriglobales</taxon>
        <taxon>Candidatus Korobacteraceae</taxon>
        <taxon>Candidatus Sulfotelmatobacter</taxon>
    </lineage>
</organism>
<dbReference type="PROSITE" id="PS00113">
    <property type="entry name" value="ADENYLATE_KINASE"/>
    <property type="match status" value="1"/>
</dbReference>
<evidence type="ECO:0000313" key="11">
    <source>
        <dbReference type="Proteomes" id="UP000238701"/>
    </source>
</evidence>
<keyword evidence="3 5" id="KW-0547">Nucleotide-binding</keyword>
<dbReference type="Gene3D" id="3.40.50.300">
    <property type="entry name" value="P-loop containing nucleotide triphosphate hydrolases"/>
    <property type="match status" value="1"/>
</dbReference>
<dbReference type="SUPFAM" id="SSF52540">
    <property type="entry name" value="P-loop containing nucleoside triphosphate hydrolases"/>
    <property type="match status" value="1"/>
</dbReference>
<keyword evidence="4 5" id="KW-0418">Kinase</keyword>
<keyword evidence="1 5" id="KW-0808">Transferase</keyword>
<proteinExistence type="inferred from homology"/>
<evidence type="ECO:0000256" key="8">
    <source>
        <dbReference type="SAM" id="MobiDB-lite"/>
    </source>
</evidence>
<feature type="binding site" evidence="5">
    <location>
        <position position="45"/>
    </location>
    <ligand>
        <name>AMP</name>
        <dbReference type="ChEBI" id="CHEBI:456215"/>
    </ligand>
</feature>
<sequence>MAQETSRDVGPVVLLGPPGAGKGTQAKRIMERYDIPQVSTGDLLRENAAQGTNLGLAAKAIMARGELVPDDVVCGMVRERLSRPDCKRGYILDGFPRTAAQAGWLDALLDDKLFDNSRPTRAWPIVICLDVDYNQLLLRLTGRRSCPTCGRIYNVHFQPPRVDELCDLDGTKLVTRNDDRLEVIQPRLTAYQEQTRPVAEYYQRTGRLITVNGDRPMDEITAEVYRILEDHHA</sequence>
<feature type="binding site" evidence="5">
    <location>
        <position position="169"/>
    </location>
    <ligand>
        <name>Zn(2+)</name>
        <dbReference type="ChEBI" id="CHEBI:29105"/>
        <note>structural</note>
    </ligand>
</feature>
<dbReference type="InterPro" id="IPR033690">
    <property type="entry name" value="Adenylat_kinase_CS"/>
</dbReference>
<dbReference type="AlphaFoldDB" id="A0A2U3JVV5"/>
<feature type="binding site" evidence="5">
    <location>
        <position position="215"/>
    </location>
    <ligand>
        <name>ATP</name>
        <dbReference type="ChEBI" id="CHEBI:30616"/>
    </ligand>
</feature>
<feature type="binding site" evidence="5">
    <location>
        <begin position="19"/>
        <end position="24"/>
    </location>
    <ligand>
        <name>ATP</name>
        <dbReference type="ChEBI" id="CHEBI:30616"/>
    </ligand>
</feature>
<evidence type="ECO:0000256" key="3">
    <source>
        <dbReference type="ARBA" id="ARBA00022741"/>
    </source>
</evidence>
<dbReference type="Pfam" id="PF00406">
    <property type="entry name" value="ADK"/>
    <property type="match status" value="1"/>
</dbReference>
<reference evidence="11" key="1">
    <citation type="submission" date="2018-02" db="EMBL/GenBank/DDBJ databases">
        <authorList>
            <person name="Hausmann B."/>
        </authorList>
    </citation>
    <scope>NUCLEOTIDE SEQUENCE [LARGE SCALE GENOMIC DNA]</scope>
    <source>
        <strain evidence="11">Peat soil MAG SbA1</strain>
    </source>
</reference>
<dbReference type="PRINTS" id="PR00094">
    <property type="entry name" value="ADENYLTKNASE"/>
</dbReference>
<keyword evidence="2 5" id="KW-0545">Nucleotide biosynthesis</keyword>
<name>A0A2U3JVV5_9BACT</name>
<comment type="subunit">
    <text evidence="5 7">Monomer.</text>
</comment>
<dbReference type="NCBIfam" id="TIGR01351">
    <property type="entry name" value="adk"/>
    <property type="match status" value="1"/>
</dbReference>
<dbReference type="GO" id="GO:0044209">
    <property type="term" value="P:AMP salvage"/>
    <property type="evidence" value="ECO:0007669"/>
    <property type="project" value="UniProtKB-UniRule"/>
</dbReference>
<feature type="binding site" evidence="5">
    <location>
        <begin position="94"/>
        <end position="97"/>
    </location>
    <ligand>
        <name>AMP</name>
        <dbReference type="ChEBI" id="CHEBI:456215"/>
    </ligand>
</feature>
<feature type="region of interest" description="Disordered" evidence="8">
    <location>
        <begin position="1"/>
        <end position="25"/>
    </location>
</feature>
<feature type="binding site" evidence="5">
    <location>
        <position position="143"/>
    </location>
    <ligand>
        <name>ATP</name>
        <dbReference type="ChEBI" id="CHEBI:30616"/>
    </ligand>
</feature>
<dbReference type="PANTHER" id="PTHR23359">
    <property type="entry name" value="NUCLEOTIDE KINASE"/>
    <property type="match status" value="1"/>
</dbReference>
<feature type="binding site" evidence="5">
    <location>
        <position position="146"/>
    </location>
    <ligand>
        <name>Zn(2+)</name>
        <dbReference type="ChEBI" id="CHEBI:29105"/>
        <note>structural</note>
    </ligand>
</feature>
<feature type="binding site" evidence="5">
    <location>
        <position position="166"/>
    </location>
    <ligand>
        <name>Zn(2+)</name>
        <dbReference type="ChEBI" id="CHEBI:29105"/>
        <note>structural</note>
    </ligand>
</feature>
<dbReference type="EMBL" id="OMOD01000002">
    <property type="protein sequence ID" value="SPF31555.1"/>
    <property type="molecule type" value="Genomic_DNA"/>
</dbReference>
<evidence type="ECO:0000256" key="1">
    <source>
        <dbReference type="ARBA" id="ARBA00022679"/>
    </source>
</evidence>
<accession>A0A2U3JVV5</accession>
<dbReference type="GO" id="GO:0005524">
    <property type="term" value="F:ATP binding"/>
    <property type="evidence" value="ECO:0007669"/>
    <property type="project" value="UniProtKB-UniRule"/>
</dbReference>
<dbReference type="InterPro" id="IPR000850">
    <property type="entry name" value="Adenylat/UMP-CMP_kin"/>
</dbReference>
<feature type="domain" description="Adenylate kinase active site lid" evidence="9">
    <location>
        <begin position="143"/>
        <end position="178"/>
    </location>
</feature>
<dbReference type="InterPro" id="IPR007862">
    <property type="entry name" value="Adenylate_kinase_lid-dom"/>
</dbReference>
<feature type="binding site" evidence="5">
    <location>
        <begin position="66"/>
        <end position="68"/>
    </location>
    <ligand>
        <name>AMP</name>
        <dbReference type="ChEBI" id="CHEBI:456215"/>
    </ligand>
</feature>
<feature type="binding site" evidence="5">
    <location>
        <position position="40"/>
    </location>
    <ligand>
        <name>AMP</name>
        <dbReference type="ChEBI" id="CHEBI:456215"/>
    </ligand>
</feature>
<dbReference type="NCBIfam" id="NF001380">
    <property type="entry name" value="PRK00279.1-2"/>
    <property type="match status" value="1"/>
</dbReference>
<comment type="function">
    <text evidence="5">Catalyzes the reversible transfer of the terminal phosphate group between ATP and AMP. Plays an important role in cellular energy homeostasis and in adenine nucleotide metabolism.</text>
</comment>
<dbReference type="EC" id="2.7.4.3" evidence="5 7"/>
<evidence type="ECO:0000256" key="5">
    <source>
        <dbReference type="HAMAP-Rule" id="MF_00235"/>
    </source>
</evidence>
<dbReference type="Pfam" id="PF05191">
    <property type="entry name" value="ADK_lid"/>
    <property type="match status" value="1"/>
</dbReference>
<dbReference type="UniPathway" id="UPA00588">
    <property type="reaction ID" value="UER00649"/>
</dbReference>
<evidence type="ECO:0000259" key="9">
    <source>
        <dbReference type="Pfam" id="PF05191"/>
    </source>
</evidence>
<comment type="subcellular location">
    <subcellularLocation>
        <location evidence="5 7">Cytoplasm</location>
    </subcellularLocation>
</comment>
<feature type="binding site" evidence="5">
    <location>
        <position position="101"/>
    </location>
    <ligand>
        <name>AMP</name>
        <dbReference type="ChEBI" id="CHEBI:456215"/>
    </ligand>
</feature>
<comment type="catalytic activity">
    <reaction evidence="5 7">
        <text>AMP + ATP = 2 ADP</text>
        <dbReference type="Rhea" id="RHEA:12973"/>
        <dbReference type="ChEBI" id="CHEBI:30616"/>
        <dbReference type="ChEBI" id="CHEBI:456215"/>
        <dbReference type="ChEBI" id="CHEBI:456216"/>
        <dbReference type="EC" id="2.7.4.3"/>
    </reaction>
</comment>
<dbReference type="Proteomes" id="UP000238701">
    <property type="component" value="Unassembled WGS sequence"/>
</dbReference>
<feature type="binding site" evidence="5">
    <location>
        <begin position="152"/>
        <end position="153"/>
    </location>
    <ligand>
        <name>ATP</name>
        <dbReference type="ChEBI" id="CHEBI:30616"/>
    </ligand>
</feature>
<dbReference type="NCBIfam" id="NF011100">
    <property type="entry name" value="PRK14527.1"/>
    <property type="match status" value="1"/>
</dbReference>
<dbReference type="HAMAP" id="MF_00235">
    <property type="entry name" value="Adenylate_kinase_Adk"/>
    <property type="match status" value="1"/>
</dbReference>
<dbReference type="InterPro" id="IPR006259">
    <property type="entry name" value="Adenyl_kin_sub"/>
</dbReference>
<evidence type="ECO:0000313" key="10">
    <source>
        <dbReference type="EMBL" id="SPF31555.1"/>
    </source>
</evidence>
<feature type="region of interest" description="LID" evidence="5">
    <location>
        <begin position="142"/>
        <end position="179"/>
    </location>
</feature>
<evidence type="ECO:0000256" key="6">
    <source>
        <dbReference type="RuleBase" id="RU003330"/>
    </source>
</evidence>
<feature type="region of interest" description="NMP" evidence="5">
    <location>
        <begin position="39"/>
        <end position="68"/>
    </location>
</feature>